<keyword evidence="6" id="KW-0067">ATP-binding</keyword>
<evidence type="ECO:0000256" key="7">
    <source>
        <dbReference type="ARBA" id="ARBA00023012"/>
    </source>
</evidence>
<dbReference type="PROSITE" id="PS50109">
    <property type="entry name" value="HIS_KIN"/>
    <property type="match status" value="1"/>
</dbReference>
<keyword evidence="10" id="KW-1185">Reference proteome</keyword>
<dbReference type="PANTHER" id="PTHR43065">
    <property type="entry name" value="SENSOR HISTIDINE KINASE"/>
    <property type="match status" value="1"/>
</dbReference>
<dbReference type="InterPro" id="IPR003594">
    <property type="entry name" value="HATPase_dom"/>
</dbReference>
<dbReference type="Gene3D" id="3.30.565.10">
    <property type="entry name" value="Histidine kinase-like ATPase, C-terminal domain"/>
    <property type="match status" value="1"/>
</dbReference>
<keyword evidence="4" id="KW-0547">Nucleotide-binding</keyword>
<evidence type="ECO:0000256" key="3">
    <source>
        <dbReference type="ARBA" id="ARBA00022679"/>
    </source>
</evidence>
<dbReference type="EC" id="2.7.13.3" evidence="2"/>
<evidence type="ECO:0000256" key="4">
    <source>
        <dbReference type="ARBA" id="ARBA00022741"/>
    </source>
</evidence>
<evidence type="ECO:0000256" key="6">
    <source>
        <dbReference type="ARBA" id="ARBA00022840"/>
    </source>
</evidence>
<dbReference type="RefSeq" id="WP_308438816.1">
    <property type="nucleotide sequence ID" value="NZ_BNJJ01000006.1"/>
</dbReference>
<reference evidence="9 10" key="1">
    <citation type="journal article" date="2021" name="Int. J. Syst. Evol. Microbiol.">
        <title>Reticulibacter mediterranei gen. nov., sp. nov., within the new family Reticulibacteraceae fam. nov., and Ktedonospora formicarum gen. nov., sp. nov., Ktedonobacter robiniae sp. nov., Dictyobacter formicarum sp. nov. and Dictyobacter arantiisoli sp. nov., belonging to the class Ktedonobacteria.</title>
        <authorList>
            <person name="Yabe S."/>
            <person name="Zheng Y."/>
            <person name="Wang C.M."/>
            <person name="Sakai Y."/>
            <person name="Abe K."/>
            <person name="Yokota A."/>
            <person name="Donadio S."/>
            <person name="Cavaletti L."/>
            <person name="Monciardini P."/>
        </authorList>
    </citation>
    <scope>NUCLEOTIDE SEQUENCE [LARGE SCALE GENOMIC DNA]</scope>
    <source>
        <strain evidence="9 10">SOSP1-9</strain>
    </source>
</reference>
<dbReference type="Proteomes" id="UP000635565">
    <property type="component" value="Unassembled WGS sequence"/>
</dbReference>
<name>A0ABQ3VF63_9CHLR</name>
<comment type="catalytic activity">
    <reaction evidence="1">
        <text>ATP + protein L-histidine = ADP + protein N-phospho-L-histidine.</text>
        <dbReference type="EC" id="2.7.13.3"/>
    </reaction>
</comment>
<evidence type="ECO:0000313" key="9">
    <source>
        <dbReference type="EMBL" id="GHO84625.1"/>
    </source>
</evidence>
<evidence type="ECO:0000256" key="1">
    <source>
        <dbReference type="ARBA" id="ARBA00000085"/>
    </source>
</evidence>
<keyword evidence="5" id="KW-0418">Kinase</keyword>
<gene>
    <name evidence="9" type="ORF">KSZ_26310</name>
</gene>
<feature type="domain" description="Histidine kinase" evidence="8">
    <location>
        <begin position="15"/>
        <end position="76"/>
    </location>
</feature>
<keyword evidence="3" id="KW-0808">Transferase</keyword>
<evidence type="ECO:0000313" key="10">
    <source>
        <dbReference type="Proteomes" id="UP000635565"/>
    </source>
</evidence>
<dbReference type="PRINTS" id="PR00344">
    <property type="entry name" value="BCTRLSENSOR"/>
</dbReference>
<sequence>MARQRHLPLSLFFLGMDEQTQSHIFEPFFTTKEIGKGTGLGLSMVHGIIGQHHGYIGVESEEGQGTLFSIYLPTIELPAAELGLKMDMRAIRRRCAATTRQFWWWRMIPIYVA</sequence>
<dbReference type="InterPro" id="IPR005467">
    <property type="entry name" value="His_kinase_dom"/>
</dbReference>
<keyword evidence="7" id="KW-0902">Two-component regulatory system</keyword>
<accession>A0ABQ3VF63</accession>
<dbReference type="PANTHER" id="PTHR43065:SF46">
    <property type="entry name" value="C4-DICARBOXYLATE TRANSPORT SENSOR PROTEIN DCTB"/>
    <property type="match status" value="1"/>
</dbReference>
<dbReference type="InterPro" id="IPR004358">
    <property type="entry name" value="Sig_transdc_His_kin-like_C"/>
</dbReference>
<evidence type="ECO:0000256" key="2">
    <source>
        <dbReference type="ARBA" id="ARBA00012438"/>
    </source>
</evidence>
<protein>
    <recommendedName>
        <fullName evidence="2">histidine kinase</fullName>
        <ecNumber evidence="2">2.7.13.3</ecNumber>
    </recommendedName>
</protein>
<evidence type="ECO:0000259" key="8">
    <source>
        <dbReference type="PROSITE" id="PS50109"/>
    </source>
</evidence>
<comment type="caution">
    <text evidence="9">The sequence shown here is derived from an EMBL/GenBank/DDBJ whole genome shotgun (WGS) entry which is preliminary data.</text>
</comment>
<organism evidence="9 10">
    <name type="scientific">Dictyobacter formicarum</name>
    <dbReference type="NCBI Taxonomy" id="2778368"/>
    <lineage>
        <taxon>Bacteria</taxon>
        <taxon>Bacillati</taxon>
        <taxon>Chloroflexota</taxon>
        <taxon>Ktedonobacteria</taxon>
        <taxon>Ktedonobacterales</taxon>
        <taxon>Dictyobacteraceae</taxon>
        <taxon>Dictyobacter</taxon>
    </lineage>
</organism>
<evidence type="ECO:0000256" key="5">
    <source>
        <dbReference type="ARBA" id="ARBA00022777"/>
    </source>
</evidence>
<proteinExistence type="predicted"/>
<dbReference type="EMBL" id="BNJJ01000006">
    <property type="protein sequence ID" value="GHO84625.1"/>
    <property type="molecule type" value="Genomic_DNA"/>
</dbReference>
<dbReference type="SUPFAM" id="SSF55874">
    <property type="entry name" value="ATPase domain of HSP90 chaperone/DNA topoisomerase II/histidine kinase"/>
    <property type="match status" value="1"/>
</dbReference>
<dbReference type="Pfam" id="PF02518">
    <property type="entry name" value="HATPase_c"/>
    <property type="match status" value="1"/>
</dbReference>
<dbReference type="InterPro" id="IPR036890">
    <property type="entry name" value="HATPase_C_sf"/>
</dbReference>